<evidence type="ECO:0000313" key="2">
    <source>
        <dbReference type="EMBL" id="RNB89708.1"/>
    </source>
</evidence>
<dbReference type="Gene3D" id="2.30.40.10">
    <property type="entry name" value="Urease, subunit C, domain 1"/>
    <property type="match status" value="1"/>
</dbReference>
<organism evidence="2 3">
    <name type="scientific">Brevibacillus fluminis</name>
    <dbReference type="NCBI Taxonomy" id="511487"/>
    <lineage>
        <taxon>Bacteria</taxon>
        <taxon>Bacillati</taxon>
        <taxon>Bacillota</taxon>
        <taxon>Bacilli</taxon>
        <taxon>Bacillales</taxon>
        <taxon>Paenibacillaceae</taxon>
        <taxon>Brevibacillus</taxon>
    </lineage>
</organism>
<dbReference type="InterPro" id="IPR013108">
    <property type="entry name" value="Amidohydro_3"/>
</dbReference>
<evidence type="ECO:0000313" key="3">
    <source>
        <dbReference type="Proteomes" id="UP000271031"/>
    </source>
</evidence>
<comment type="caution">
    <text evidence="2">The sequence shown here is derived from an EMBL/GenBank/DDBJ whole genome shotgun (WGS) entry which is preliminary data.</text>
</comment>
<sequence>MTNAKATIVLSSNAVFTGLHDHPIPASIAIAGSQIIAVGTESDIQPWIGSETAVYNFGDQLIMPGFHDFHLHVMIGSLFKDSVNLFHAHSEEEAVELVRQFAESRPNDEWIIGTSWDSSHWESNRLPHRSSLDRVFPDRPVYLPHYEGHFSWVNSKALEMLKIDHQTENPPFGEIAKDENGEPTGILYEQASQLVANVAFQLSKEKSSQLLRDFLSYAASVGVTSVNDLYAMGKDRLLENFALFKEFDEKNELTARIHVFPALNGEFDRVKEFRDSYRSSRLQIAGLKQFVDGVVTGHTAYMLEPYSDRPETRGETTFPAETLKKWIVDADAEGFRIRLHALGDGAVRLALDAYEEAQRTNGTADARHAIEHIEVIHPEDIPRIHELGVIASMQPEHLAAAERSMYVARIGSERETYTFPLRSIQAAGATLALGSDFPVVPLEPMLEIFRAVTRIDSSGQEESVWNPQERITLAEALRAYTLHSAYGNAREHELGTLEPGKLADVVVLDTNLFAIPEKEIKDAKVLLTIVDGKIVHKADTVSTNPPLL</sequence>
<protein>
    <submittedName>
        <fullName evidence="2">Amidohydrolase</fullName>
    </submittedName>
</protein>
<dbReference type="EMBL" id="RHHQ01000008">
    <property type="protein sequence ID" value="RNB89708.1"/>
    <property type="molecule type" value="Genomic_DNA"/>
</dbReference>
<dbReference type="RefSeq" id="WP_122917962.1">
    <property type="nucleotide sequence ID" value="NZ_RHHQ01000008.1"/>
</dbReference>
<dbReference type="Gene3D" id="3.20.20.140">
    <property type="entry name" value="Metal-dependent hydrolases"/>
    <property type="match status" value="1"/>
</dbReference>
<dbReference type="InterPro" id="IPR032466">
    <property type="entry name" value="Metal_Hydrolase"/>
</dbReference>
<name>A0A3M8DNQ6_9BACL</name>
<keyword evidence="2" id="KW-0378">Hydrolase</keyword>
<dbReference type="InterPro" id="IPR033932">
    <property type="entry name" value="YtcJ-like"/>
</dbReference>
<dbReference type="CDD" id="cd01300">
    <property type="entry name" value="YtcJ_like"/>
    <property type="match status" value="1"/>
</dbReference>
<dbReference type="Pfam" id="PF07969">
    <property type="entry name" value="Amidohydro_3"/>
    <property type="match status" value="1"/>
</dbReference>
<dbReference type="AlphaFoldDB" id="A0A3M8DNQ6"/>
<evidence type="ECO:0000259" key="1">
    <source>
        <dbReference type="Pfam" id="PF07969"/>
    </source>
</evidence>
<proteinExistence type="predicted"/>
<gene>
    <name evidence="2" type="ORF">EDM56_11055</name>
</gene>
<accession>A0A3M8DNQ6</accession>
<dbReference type="PANTHER" id="PTHR22642:SF2">
    <property type="entry name" value="PROTEIN LONG AFTER FAR-RED 3"/>
    <property type="match status" value="1"/>
</dbReference>
<dbReference type="PANTHER" id="PTHR22642">
    <property type="entry name" value="IMIDAZOLONEPROPIONASE"/>
    <property type="match status" value="1"/>
</dbReference>
<dbReference type="SUPFAM" id="SSF51556">
    <property type="entry name" value="Metallo-dependent hydrolases"/>
    <property type="match status" value="1"/>
</dbReference>
<dbReference type="InterPro" id="IPR011059">
    <property type="entry name" value="Metal-dep_hydrolase_composite"/>
</dbReference>
<dbReference type="GO" id="GO:0016810">
    <property type="term" value="F:hydrolase activity, acting on carbon-nitrogen (but not peptide) bonds"/>
    <property type="evidence" value="ECO:0007669"/>
    <property type="project" value="InterPro"/>
</dbReference>
<keyword evidence="3" id="KW-1185">Reference proteome</keyword>
<dbReference type="SUPFAM" id="SSF51338">
    <property type="entry name" value="Composite domain of metallo-dependent hydrolases"/>
    <property type="match status" value="1"/>
</dbReference>
<reference evidence="2 3" key="1">
    <citation type="submission" date="2018-10" db="EMBL/GenBank/DDBJ databases">
        <title>Phylogenomics of Brevibacillus.</title>
        <authorList>
            <person name="Dunlap C."/>
        </authorList>
    </citation>
    <scope>NUCLEOTIDE SEQUENCE [LARGE SCALE GENOMIC DNA]</scope>
    <source>
        <strain evidence="2 3">JCM 15716</strain>
    </source>
</reference>
<feature type="domain" description="Amidohydrolase 3" evidence="1">
    <location>
        <begin position="59"/>
        <end position="536"/>
    </location>
</feature>
<dbReference type="Gene3D" id="3.10.310.70">
    <property type="match status" value="1"/>
</dbReference>
<dbReference type="Proteomes" id="UP000271031">
    <property type="component" value="Unassembled WGS sequence"/>
</dbReference>
<dbReference type="OrthoDB" id="9767366at2"/>